<dbReference type="Gene3D" id="3.30.1490.150">
    <property type="entry name" value="Hypothetical protein ph0010, domain 2"/>
    <property type="match status" value="1"/>
</dbReference>
<dbReference type="SUPFAM" id="SSF143447">
    <property type="entry name" value="AMMECR1-like"/>
    <property type="match status" value="1"/>
</dbReference>
<organism evidence="2 3">
    <name type="scientific">Endozoicomonas numazuensis</name>
    <dbReference type="NCBI Taxonomy" id="1137799"/>
    <lineage>
        <taxon>Bacteria</taxon>
        <taxon>Pseudomonadati</taxon>
        <taxon>Pseudomonadota</taxon>
        <taxon>Gammaproteobacteria</taxon>
        <taxon>Oceanospirillales</taxon>
        <taxon>Endozoicomonadaceae</taxon>
        <taxon>Endozoicomonas</taxon>
    </lineage>
</organism>
<proteinExistence type="predicted"/>
<dbReference type="eggNOG" id="COG2078">
    <property type="taxonomic scope" value="Bacteria"/>
</dbReference>
<name>A0A081NKV8_9GAMM</name>
<dbReference type="STRING" id="1137799.GZ78_03430"/>
<dbReference type="InterPro" id="IPR036071">
    <property type="entry name" value="AMMECR1_dom_sf"/>
</dbReference>
<dbReference type="InterPro" id="IPR002733">
    <property type="entry name" value="AMMECR1_domain"/>
</dbReference>
<dbReference type="PANTHER" id="PTHR13016">
    <property type="entry name" value="AMMECR1 HOMOLOG"/>
    <property type="match status" value="1"/>
</dbReference>
<evidence type="ECO:0000313" key="2">
    <source>
        <dbReference type="EMBL" id="KEQ19081.1"/>
    </source>
</evidence>
<reference evidence="2 3" key="1">
    <citation type="submission" date="2014-06" db="EMBL/GenBank/DDBJ databases">
        <title>Whole Genome Sequences of Three Symbiotic Endozoicomonas Bacteria.</title>
        <authorList>
            <person name="Neave M.J."/>
            <person name="Apprill A."/>
            <person name="Voolstra C.R."/>
        </authorList>
    </citation>
    <scope>NUCLEOTIDE SEQUENCE [LARGE SCALE GENOMIC DNA]</scope>
    <source>
        <strain evidence="2 3">DSM 25634</strain>
    </source>
</reference>
<protein>
    <recommendedName>
        <fullName evidence="1">AMMECR1 domain-containing protein</fullName>
    </recommendedName>
</protein>
<dbReference type="PROSITE" id="PS51112">
    <property type="entry name" value="AMMECR1"/>
    <property type="match status" value="1"/>
</dbReference>
<dbReference type="Gene3D" id="3.30.700.20">
    <property type="entry name" value="Hypothetical protein ph0010, domain 1"/>
    <property type="match status" value="1"/>
</dbReference>
<dbReference type="Proteomes" id="UP000028073">
    <property type="component" value="Unassembled WGS sequence"/>
</dbReference>
<comment type="caution">
    <text evidence="2">The sequence shown here is derived from an EMBL/GenBank/DDBJ whole genome shotgun (WGS) entry which is preliminary data.</text>
</comment>
<dbReference type="OrthoDB" id="9782820at2"/>
<dbReference type="NCBIfam" id="TIGR00296">
    <property type="entry name" value="TIGR00296 family protein"/>
    <property type="match status" value="1"/>
</dbReference>
<dbReference type="PANTHER" id="PTHR13016:SF0">
    <property type="entry name" value="AMME SYNDROME CANDIDATE GENE 1 PROTEIN"/>
    <property type="match status" value="1"/>
</dbReference>
<dbReference type="AlphaFoldDB" id="A0A081NKV8"/>
<dbReference type="InterPro" id="IPR023473">
    <property type="entry name" value="AMMECR1"/>
</dbReference>
<dbReference type="Pfam" id="PF01871">
    <property type="entry name" value="AMMECR1"/>
    <property type="match status" value="1"/>
</dbReference>
<keyword evidence="3" id="KW-1185">Reference proteome</keyword>
<feature type="domain" description="AMMECR1" evidence="1">
    <location>
        <begin position="1"/>
        <end position="194"/>
    </location>
</feature>
<gene>
    <name evidence="2" type="ORF">GZ78_03430</name>
</gene>
<sequence length="194" mass="22058">MDLNLSEQDKQCLLHLARSTIATACIEGTVPELDSAQFPTKLQMHLATFVTLQKFGELRGCIGSLTPEKPLIEDIACNAFASAFKDQRFFPVTESELNDLNIEISILPPMTPLPIKSEEDLLQQIRPGIDGLLIQGDDHKATFLPQVWEQLTDPNEFLLHLKRKAGFQSHEWPEDMKCFSYQCLKFKEDLQLKE</sequence>
<dbReference type="NCBIfam" id="TIGR04335">
    <property type="entry name" value="AmmeMemoSam_A"/>
    <property type="match status" value="1"/>
</dbReference>
<dbReference type="InterPro" id="IPR027623">
    <property type="entry name" value="AmmeMemoSam_A"/>
</dbReference>
<dbReference type="InterPro" id="IPR027485">
    <property type="entry name" value="AMMECR1_N"/>
</dbReference>
<evidence type="ECO:0000259" key="1">
    <source>
        <dbReference type="PROSITE" id="PS51112"/>
    </source>
</evidence>
<dbReference type="EMBL" id="JOKH01000001">
    <property type="protein sequence ID" value="KEQ19081.1"/>
    <property type="molecule type" value="Genomic_DNA"/>
</dbReference>
<accession>A0A081NKV8</accession>
<dbReference type="RefSeq" id="WP_034832696.1">
    <property type="nucleotide sequence ID" value="NZ_JOKH01000001.1"/>
</dbReference>
<evidence type="ECO:0000313" key="3">
    <source>
        <dbReference type="Proteomes" id="UP000028073"/>
    </source>
</evidence>